<name>A0ABZ2Q2B1_9BURK</name>
<gene>
    <name evidence="8" type="ORF">IHE29_13855</name>
</gene>
<dbReference type="InterPro" id="IPR008457">
    <property type="entry name" value="Cu-R_CopD_dom"/>
</dbReference>
<keyword evidence="5 6" id="KW-0472">Membrane</keyword>
<feature type="transmembrane region" description="Helical" evidence="6">
    <location>
        <begin position="227"/>
        <end position="246"/>
    </location>
</feature>
<evidence type="ECO:0000256" key="6">
    <source>
        <dbReference type="SAM" id="Phobius"/>
    </source>
</evidence>
<feature type="domain" description="Copper resistance protein D" evidence="7">
    <location>
        <begin position="219"/>
        <end position="334"/>
    </location>
</feature>
<dbReference type="RefSeq" id="WP_338911047.1">
    <property type="nucleotide sequence ID" value="NZ_CP062176.1"/>
</dbReference>
<evidence type="ECO:0000256" key="4">
    <source>
        <dbReference type="ARBA" id="ARBA00022989"/>
    </source>
</evidence>
<dbReference type="PANTHER" id="PTHR34820">
    <property type="entry name" value="INNER MEMBRANE PROTEIN YEBZ"/>
    <property type="match status" value="1"/>
</dbReference>
<evidence type="ECO:0000259" key="7">
    <source>
        <dbReference type="Pfam" id="PF05425"/>
    </source>
</evidence>
<feature type="transmembrane region" description="Helical" evidence="6">
    <location>
        <begin position="186"/>
        <end position="206"/>
    </location>
</feature>
<evidence type="ECO:0000256" key="2">
    <source>
        <dbReference type="ARBA" id="ARBA00022475"/>
    </source>
</evidence>
<evidence type="ECO:0000256" key="3">
    <source>
        <dbReference type="ARBA" id="ARBA00022692"/>
    </source>
</evidence>
<evidence type="ECO:0000256" key="5">
    <source>
        <dbReference type="ARBA" id="ARBA00023136"/>
    </source>
</evidence>
<dbReference type="Pfam" id="PF05425">
    <property type="entry name" value="CopD"/>
    <property type="match status" value="1"/>
</dbReference>
<accession>A0ABZ2Q2B1</accession>
<keyword evidence="2" id="KW-1003">Cell membrane</keyword>
<dbReference type="PANTHER" id="PTHR34820:SF4">
    <property type="entry name" value="INNER MEMBRANE PROTEIN YEBZ"/>
    <property type="match status" value="1"/>
</dbReference>
<comment type="subcellular location">
    <subcellularLocation>
        <location evidence="1">Cell membrane</location>
        <topology evidence="1">Multi-pass membrane protein</topology>
    </subcellularLocation>
</comment>
<dbReference type="Proteomes" id="UP001493153">
    <property type="component" value="Chromosome"/>
</dbReference>
<evidence type="ECO:0000313" key="9">
    <source>
        <dbReference type="Proteomes" id="UP001493153"/>
    </source>
</evidence>
<protein>
    <submittedName>
        <fullName evidence="8">CopD family protein</fullName>
    </submittedName>
</protein>
<evidence type="ECO:0000256" key="1">
    <source>
        <dbReference type="ARBA" id="ARBA00004651"/>
    </source>
</evidence>
<feature type="transmembrane region" description="Helical" evidence="6">
    <location>
        <begin position="258"/>
        <end position="279"/>
    </location>
</feature>
<feature type="transmembrane region" description="Helical" evidence="6">
    <location>
        <begin position="61"/>
        <end position="86"/>
    </location>
</feature>
<dbReference type="InterPro" id="IPR032694">
    <property type="entry name" value="CopC/D"/>
</dbReference>
<feature type="transmembrane region" description="Helical" evidence="6">
    <location>
        <begin position="20"/>
        <end position="40"/>
    </location>
</feature>
<sequence length="340" mass="34980">MTSSLSIMQMTIAAIQDVLFAIAAGSILCGATLATVFASSRDAARLRLRGSIKQAMPGIRLPAILWFSLCALGITQLVCLWLQAATMSGSTLSTALGIVLRQSHDGAAWLTGAAGIAVALAASRVQLRGSQARGGPPPGPGSAPPRWPVRITVLGLALYAAGKAAASHAADAGDFSLTQAVYCVHVGASAAWAGGVSIAAFVLPTFALQTRADGGRHLAFCERLSRAWAIALALVALTGLYNVAWICANAPAPLAGTYYGRWLGAKLVIVAAAALLGILNRAVWLPRLRDAQRAHGGESNTLSPRYSVTAAHLGRTLWVKSALLAAALITAATLSHLPPA</sequence>
<dbReference type="EMBL" id="CP062176">
    <property type="protein sequence ID" value="WXK40290.1"/>
    <property type="molecule type" value="Genomic_DNA"/>
</dbReference>
<organism evidence="8 9">
    <name type="scientific">Mycetohabitans rhizoxinica</name>
    <dbReference type="NCBI Taxonomy" id="412963"/>
    <lineage>
        <taxon>Bacteria</taxon>
        <taxon>Pseudomonadati</taxon>
        <taxon>Pseudomonadota</taxon>
        <taxon>Betaproteobacteria</taxon>
        <taxon>Burkholderiales</taxon>
        <taxon>Burkholderiaceae</taxon>
        <taxon>Mycetohabitans</taxon>
    </lineage>
</organism>
<evidence type="ECO:0000313" key="8">
    <source>
        <dbReference type="EMBL" id="WXK40290.1"/>
    </source>
</evidence>
<keyword evidence="4 6" id="KW-1133">Transmembrane helix</keyword>
<proteinExistence type="predicted"/>
<keyword evidence="3 6" id="KW-0812">Transmembrane</keyword>
<keyword evidence="9" id="KW-1185">Reference proteome</keyword>
<reference evidence="8 9" key="1">
    <citation type="submission" date="2020-09" db="EMBL/GenBank/DDBJ databases">
        <title>Genome sequences of Mycetohabitans spp.</title>
        <authorList>
            <person name="Carter M.E."/>
            <person name="Carpenter S.C.D."/>
            <person name="Bogdanove A.J."/>
        </authorList>
    </citation>
    <scope>NUCLEOTIDE SEQUENCE [LARGE SCALE GENOMIC DNA]</scope>
    <source>
        <strain evidence="8 9">B12</strain>
    </source>
</reference>